<dbReference type="Proteomes" id="UP001321481">
    <property type="component" value="Unassembled WGS sequence"/>
</dbReference>
<evidence type="ECO:0000313" key="1">
    <source>
        <dbReference type="EMBL" id="MDJ1113727.1"/>
    </source>
</evidence>
<accession>A0ABT6ZC44</accession>
<name>A0ABT6ZC44_9MICO</name>
<sequence length="93" mass="9492">MHPTSKAPESERPLRKIALALLISVALLFTSAPYAAVAAAKFTSAPVPTVSGSAKVGSTLTVAAGQWKPAASLSYQWKRGSASISGATGSTYK</sequence>
<comment type="caution">
    <text evidence="1">The sequence shown here is derived from an EMBL/GenBank/DDBJ whole genome shotgun (WGS) entry which is preliminary data.</text>
</comment>
<keyword evidence="2" id="KW-1185">Reference proteome</keyword>
<dbReference type="EMBL" id="JASJND010000003">
    <property type="protein sequence ID" value="MDJ1113727.1"/>
    <property type="molecule type" value="Genomic_DNA"/>
</dbReference>
<feature type="non-terminal residue" evidence="1">
    <location>
        <position position="93"/>
    </location>
</feature>
<protein>
    <submittedName>
        <fullName evidence="1">Uncharacterized protein</fullName>
    </submittedName>
</protein>
<reference evidence="1 2" key="1">
    <citation type="submission" date="2023-05" db="EMBL/GenBank/DDBJ databases">
        <title>Microbacterium dauci sp.nov., Isolated from Carrot Rhizosphere Soil.</title>
        <authorList>
            <person name="Xiao Z."/>
            <person name="Zheng J."/>
        </authorList>
    </citation>
    <scope>NUCLEOTIDE SEQUENCE [LARGE SCALE GENOMIC DNA]</scope>
    <source>
        <strain evidence="1 2">LX3-4</strain>
    </source>
</reference>
<dbReference type="Gene3D" id="2.60.40.2700">
    <property type="match status" value="1"/>
</dbReference>
<proteinExistence type="predicted"/>
<organism evidence="1 2">
    <name type="scientific">Microbacterium dauci</name>
    <dbReference type="NCBI Taxonomy" id="3048008"/>
    <lineage>
        <taxon>Bacteria</taxon>
        <taxon>Bacillati</taxon>
        <taxon>Actinomycetota</taxon>
        <taxon>Actinomycetes</taxon>
        <taxon>Micrococcales</taxon>
        <taxon>Microbacteriaceae</taxon>
        <taxon>Microbacterium</taxon>
    </lineage>
</organism>
<gene>
    <name evidence="1" type="ORF">QNI14_04610</name>
</gene>
<evidence type="ECO:0000313" key="2">
    <source>
        <dbReference type="Proteomes" id="UP001321481"/>
    </source>
</evidence>